<protein>
    <submittedName>
        <fullName evidence="1">Non-specific serine/threonine protein kinase protein</fullName>
        <ecNumber evidence="1">2.7.11.1</ecNumber>
    </submittedName>
</protein>
<keyword evidence="1" id="KW-0808">Transferase</keyword>
<organism evidence="1 2">
    <name type="scientific">Dioscorea alata</name>
    <name type="common">Purple yam</name>
    <dbReference type="NCBI Taxonomy" id="55571"/>
    <lineage>
        <taxon>Eukaryota</taxon>
        <taxon>Viridiplantae</taxon>
        <taxon>Streptophyta</taxon>
        <taxon>Embryophyta</taxon>
        <taxon>Tracheophyta</taxon>
        <taxon>Spermatophyta</taxon>
        <taxon>Magnoliopsida</taxon>
        <taxon>Liliopsida</taxon>
        <taxon>Dioscoreales</taxon>
        <taxon>Dioscoreaceae</taxon>
        <taxon>Dioscorea</taxon>
    </lineage>
</organism>
<dbReference type="Proteomes" id="UP000827976">
    <property type="component" value="Chromosome 2"/>
</dbReference>
<evidence type="ECO:0000313" key="1">
    <source>
        <dbReference type="EMBL" id="KAH7690685.1"/>
    </source>
</evidence>
<name>A0ACB7WR76_DIOAL</name>
<gene>
    <name evidence="1" type="ORF">IHE45_02G065300</name>
</gene>
<reference evidence="2" key="1">
    <citation type="journal article" date="2022" name="Nat. Commun.">
        <title>Chromosome evolution and the genetic basis of agronomically important traits in greater yam.</title>
        <authorList>
            <person name="Bredeson J.V."/>
            <person name="Lyons J.B."/>
            <person name="Oniyinde I.O."/>
            <person name="Okereke N.R."/>
            <person name="Kolade O."/>
            <person name="Nnabue I."/>
            <person name="Nwadili C.O."/>
            <person name="Hribova E."/>
            <person name="Parker M."/>
            <person name="Nwogha J."/>
            <person name="Shu S."/>
            <person name="Carlson J."/>
            <person name="Kariba R."/>
            <person name="Muthemba S."/>
            <person name="Knop K."/>
            <person name="Barton G.J."/>
            <person name="Sherwood A.V."/>
            <person name="Lopez-Montes A."/>
            <person name="Asiedu R."/>
            <person name="Jamnadass R."/>
            <person name="Muchugi A."/>
            <person name="Goodstein D."/>
            <person name="Egesi C.N."/>
            <person name="Featherston J."/>
            <person name="Asfaw A."/>
            <person name="Simpson G.G."/>
            <person name="Dolezel J."/>
            <person name="Hendre P.S."/>
            <person name="Van Deynze A."/>
            <person name="Kumar P.L."/>
            <person name="Obidiegwu J.E."/>
            <person name="Bhattacharjee R."/>
            <person name="Rokhsar D.S."/>
        </authorList>
    </citation>
    <scope>NUCLEOTIDE SEQUENCE [LARGE SCALE GENOMIC DNA]</scope>
    <source>
        <strain evidence="2">cv. TDa95/00328</strain>
    </source>
</reference>
<accession>A0ACB7WR76</accession>
<sequence>MQTITTKAHLTLFLYYTLSLFNGVLIYGCMEGERKALLDFKEGLKDPSRRLSSWIGQDCCIWRGVQCDNQTGHVVQLDLGNKMPLHDMFGYGPHALPLEGEISSALLGLKHLQYLDLSMNFFGGIQIPAFFGSLQQLHYLDLSCAGFSGLVPHQLGNLSGLQHLDLSNPFYLPWNKLYIVGSHWLSNLLSLQYLNLNFVDLSKAPDWLESLNTLPLISEINLSNCTLELPLSLVHVNFTKLHFLDLSSNNVHSVVPPWLFELRSLESLDLSVNAFKELVPSAIGNLTSLRVLDLANNGVLEGGVPLSLGNLCMLNILDLSENKYLHGGLNELGEVFSGCMKDSLETLSWVFSELTGTFPDWLGNLKSLKMLNLYYNSFSGPVPEFQLPSLKKLDISRNTLSGIIPKHFGKLFPDLVFLDLSWNNLTGVLTEDHFAHLRNLEHLGLASNEFHFDVGSEWVPPLNLKKFLVASIELGPKFPVWLQKLGKLTHLHMSNASISDELPDWVWNFSLNTQFFDLSYNDIKGKLPTSLEHLNLIYIDLSGNHLEGSIPKFSAKLQDLLLLSNNITGSIPTALCELVNLKVLDLSKNQITGEIPDCWDNSFHSKLFAMDLSSNNLSGKIPTSICSQPLTYLHLGNNNLSGELPLSLRNCKTLTTLDLGQNKISGNIPIWLAENILNLQTLRLRSNMLDGEIPSNLGSLISLRVIDFANNHLSGTIPSSLGNLSATKVAHTIFDNKKVALMAYDKISMGFIDNNELLYMVSSKLLLGYMDNIKVNLKGRNVQYDKLLPLLIFIDLSSNELSGEIPEELVNLLYLQSLNLSRNHLTGRIPENINMLRWLESLDLSMNNFSGAIPSTMTMLSLLSHLNLSYNNFIGRIPYGGQLLALPDPSIYFGNYDLCGFPLDKKCEASQHANKNEGLFKEDENDSETTSFYLSMVLGFISGCWIIWATLLLNNKWRFSLFNFVDDMCAVIYFFYGRKIRNYRNKSFG</sequence>
<dbReference type="EC" id="2.7.11.1" evidence="1"/>
<dbReference type="EMBL" id="CM037012">
    <property type="protein sequence ID" value="KAH7690685.1"/>
    <property type="molecule type" value="Genomic_DNA"/>
</dbReference>
<keyword evidence="1" id="KW-0418">Kinase</keyword>
<proteinExistence type="predicted"/>
<evidence type="ECO:0000313" key="2">
    <source>
        <dbReference type="Proteomes" id="UP000827976"/>
    </source>
</evidence>
<comment type="caution">
    <text evidence="1">The sequence shown here is derived from an EMBL/GenBank/DDBJ whole genome shotgun (WGS) entry which is preliminary data.</text>
</comment>
<keyword evidence="2" id="KW-1185">Reference proteome</keyword>
<keyword evidence="1" id="KW-0723">Serine/threonine-protein kinase</keyword>